<dbReference type="Gene3D" id="3.40.630.30">
    <property type="match status" value="1"/>
</dbReference>
<dbReference type="EMBL" id="CP108133">
    <property type="protein sequence ID" value="WTP48184.1"/>
    <property type="molecule type" value="Genomic_DNA"/>
</dbReference>
<dbReference type="PROSITE" id="PS51186">
    <property type="entry name" value="GNAT"/>
    <property type="match status" value="1"/>
</dbReference>
<evidence type="ECO:0000313" key="5">
    <source>
        <dbReference type="Proteomes" id="UP001432166"/>
    </source>
</evidence>
<dbReference type="PANTHER" id="PTHR43877">
    <property type="entry name" value="AMINOALKYLPHOSPHONATE N-ACETYLTRANSFERASE-RELATED-RELATED"/>
    <property type="match status" value="1"/>
</dbReference>
<dbReference type="InterPro" id="IPR050832">
    <property type="entry name" value="Bact_Acetyltransf"/>
</dbReference>
<dbReference type="SUPFAM" id="SSF55729">
    <property type="entry name" value="Acyl-CoA N-acyltransferases (Nat)"/>
    <property type="match status" value="1"/>
</dbReference>
<evidence type="ECO:0000256" key="2">
    <source>
        <dbReference type="ARBA" id="ARBA00023315"/>
    </source>
</evidence>
<dbReference type="Proteomes" id="UP001432166">
    <property type="component" value="Chromosome"/>
</dbReference>
<organism evidence="4 5">
    <name type="scientific">Streptomyces tauricus</name>
    <dbReference type="NCBI Taxonomy" id="68274"/>
    <lineage>
        <taxon>Bacteria</taxon>
        <taxon>Bacillati</taxon>
        <taxon>Actinomycetota</taxon>
        <taxon>Actinomycetes</taxon>
        <taxon>Kitasatosporales</taxon>
        <taxon>Streptomycetaceae</taxon>
        <taxon>Streptomyces</taxon>
        <taxon>Streptomyces aurantiacus group</taxon>
    </lineage>
</organism>
<dbReference type="PANTHER" id="PTHR43877:SF2">
    <property type="entry name" value="AMINOALKYLPHOSPHONATE N-ACETYLTRANSFERASE-RELATED"/>
    <property type="match status" value="1"/>
</dbReference>
<gene>
    <name evidence="4" type="ORF">OG288_07670</name>
</gene>
<name>A0ABZ1J9B4_9ACTN</name>
<dbReference type="Pfam" id="PF00583">
    <property type="entry name" value="Acetyltransf_1"/>
    <property type="match status" value="1"/>
</dbReference>
<dbReference type="InterPro" id="IPR016181">
    <property type="entry name" value="Acyl_CoA_acyltransferase"/>
</dbReference>
<keyword evidence="2 4" id="KW-0012">Acyltransferase</keyword>
<dbReference type="GO" id="GO:0016746">
    <property type="term" value="F:acyltransferase activity"/>
    <property type="evidence" value="ECO:0007669"/>
    <property type="project" value="UniProtKB-KW"/>
</dbReference>
<evidence type="ECO:0000259" key="3">
    <source>
        <dbReference type="PROSITE" id="PS51186"/>
    </source>
</evidence>
<reference evidence="4" key="1">
    <citation type="submission" date="2022-10" db="EMBL/GenBank/DDBJ databases">
        <title>The complete genomes of actinobacterial strains from the NBC collection.</title>
        <authorList>
            <person name="Joergensen T.S."/>
            <person name="Alvarez Arevalo M."/>
            <person name="Sterndorff E.B."/>
            <person name="Faurdal D."/>
            <person name="Vuksanovic O."/>
            <person name="Mourched A.-S."/>
            <person name="Charusanti P."/>
            <person name="Shaw S."/>
            <person name="Blin K."/>
            <person name="Weber T."/>
        </authorList>
    </citation>
    <scope>NUCLEOTIDE SEQUENCE</scope>
    <source>
        <strain evidence="4">NBC_00189</strain>
    </source>
</reference>
<feature type="domain" description="N-acetyltransferase" evidence="3">
    <location>
        <begin position="29"/>
        <end position="184"/>
    </location>
</feature>
<dbReference type="RefSeq" id="WP_265647678.1">
    <property type="nucleotide sequence ID" value="NZ_CP108133.1"/>
</dbReference>
<protein>
    <submittedName>
        <fullName evidence="4">GNAT family N-acetyltransferase</fullName>
        <ecNumber evidence="4">2.3.1.-</ecNumber>
    </submittedName>
</protein>
<proteinExistence type="predicted"/>
<dbReference type="EC" id="2.3.1.-" evidence="4"/>
<sequence>MIREKARKEAGEEVGTAAGEEVLAVRREPAVRWVTEEWDAPAPARLREQMSAELAPRYAPVEHRRVRAPQPAAEEIVVTWVAYADEVPVATASLRRLPDRHEVKRVFVHAEHRGRGLARAALAAVESTALGLGVDRLWLQTGALQPEARALYAREGWEEVRPYAPYDRNPFSVCFTKVLIQPAETPQSR</sequence>
<dbReference type="InterPro" id="IPR000182">
    <property type="entry name" value="GNAT_dom"/>
</dbReference>
<evidence type="ECO:0000313" key="4">
    <source>
        <dbReference type="EMBL" id="WTP48184.1"/>
    </source>
</evidence>
<accession>A0ABZ1J9B4</accession>
<keyword evidence="1 4" id="KW-0808">Transferase</keyword>
<evidence type="ECO:0000256" key="1">
    <source>
        <dbReference type="ARBA" id="ARBA00022679"/>
    </source>
</evidence>
<keyword evidence="5" id="KW-1185">Reference proteome</keyword>